<dbReference type="PATRIC" id="fig|1192560.4.peg.4302"/>
<comment type="caution">
    <text evidence="2">The sequence shown here is derived from an EMBL/GenBank/DDBJ whole genome shotgun (WGS) entry which is preliminary data.</text>
</comment>
<gene>
    <name evidence="2" type="ORF">A628_04643</name>
</gene>
<organism evidence="2 3">
    <name type="scientific">Salmonella enterica subsp. enterica serovar Cubana str. 76814</name>
    <dbReference type="NCBI Taxonomy" id="1192560"/>
    <lineage>
        <taxon>Bacteria</taxon>
        <taxon>Pseudomonadati</taxon>
        <taxon>Pseudomonadota</taxon>
        <taxon>Gammaproteobacteria</taxon>
        <taxon>Enterobacterales</taxon>
        <taxon>Enterobacteriaceae</taxon>
        <taxon>Salmonella</taxon>
    </lineage>
</organism>
<feature type="domain" description="DUF4261" evidence="1">
    <location>
        <begin position="211"/>
        <end position="289"/>
    </location>
</feature>
<protein>
    <recommendedName>
        <fullName evidence="1">DUF4261 domain-containing protein</fullName>
    </recommendedName>
</protein>
<name>V7IHI4_SALET</name>
<dbReference type="InterPro" id="IPR025357">
    <property type="entry name" value="DUF4261"/>
</dbReference>
<proteinExistence type="predicted"/>
<sequence>MNMSILERFFGRKEKNSSNIQGVLVANAEIDNPLSLVVVFDTLPENNSKELTRLLRNYHSSMKQATCELVPELDFFGLAGWGKHVISMVGFKTPYPQESIEQCVAPAHYPQEVKEQVRATSANIILYYKGYDTSPLEQYVALAVVAGALSNMGAVAVLNESAHTSLPAGVFKSQELGKHSLEMLREGFPLTSLFCGFVKYEVEDIEGVWMRTYGADCFGLPDFAAHAQGHHEGQKYSDIFNNVLRYLLESGAEMAAGHTMQVGKTTFMKLRDPLDDEYYLQGPGTTLVVELIEEDECNAH</sequence>
<dbReference type="EMBL" id="AZGR01000152">
    <property type="protein sequence ID" value="ETA85378.1"/>
    <property type="molecule type" value="Genomic_DNA"/>
</dbReference>
<evidence type="ECO:0000313" key="2">
    <source>
        <dbReference type="EMBL" id="ETA85378.1"/>
    </source>
</evidence>
<evidence type="ECO:0000313" key="3">
    <source>
        <dbReference type="Proteomes" id="UP000018534"/>
    </source>
</evidence>
<reference evidence="2 3" key="1">
    <citation type="journal article" date="2014" name="Genome Announc.">
        <title>Whole-Genome Sequencing of Salmonella enterica subsp. enterica Serovar Cubana Strains Isolated from Agricultural Sources.</title>
        <authorList>
            <person name="Benahmed F.H."/>
            <person name="Gopinath G.R."/>
            <person name="Wang H."/>
            <person name="Jean-Gilles Beaubrun J."/>
            <person name="Grim C."/>
            <person name="Cheng C.M."/>
            <person name="McClelland M."/>
            <person name="Ayers S."/>
            <person name="Abbott J."/>
            <person name="Desai P."/>
            <person name="Frye J.G."/>
            <person name="Weinstock G."/>
            <person name="Hammack T.S."/>
            <person name="Hanes D.E."/>
            <person name="Rasmussen M.A."/>
            <person name="Davidson M.K."/>
        </authorList>
    </citation>
    <scope>NUCLEOTIDE SEQUENCE [LARGE SCALE GENOMIC DNA]</scope>
    <source>
        <strain evidence="2">76814</strain>
    </source>
</reference>
<evidence type="ECO:0000259" key="1">
    <source>
        <dbReference type="Pfam" id="PF14080"/>
    </source>
</evidence>
<dbReference type="HOGENOM" id="CLU_081239_0_0_6"/>
<accession>V7IHI4</accession>
<dbReference type="AlphaFoldDB" id="V7IHI4"/>
<dbReference type="Proteomes" id="UP000018534">
    <property type="component" value="Unassembled WGS sequence"/>
</dbReference>
<dbReference type="Pfam" id="PF14080">
    <property type="entry name" value="DUF4261"/>
    <property type="match status" value="1"/>
</dbReference>